<dbReference type="AlphaFoldDB" id="A0A8J3VF65"/>
<evidence type="ECO:0000313" key="3">
    <source>
        <dbReference type="Proteomes" id="UP000612899"/>
    </source>
</evidence>
<dbReference type="Gene3D" id="3.90.1200.10">
    <property type="match status" value="1"/>
</dbReference>
<dbReference type="Proteomes" id="UP000612899">
    <property type="component" value="Unassembled WGS sequence"/>
</dbReference>
<evidence type="ECO:0000259" key="1">
    <source>
        <dbReference type="Pfam" id="PF01636"/>
    </source>
</evidence>
<proteinExistence type="predicted"/>
<organism evidence="2 3">
    <name type="scientific">Rhizocola hellebori</name>
    <dbReference type="NCBI Taxonomy" id="1392758"/>
    <lineage>
        <taxon>Bacteria</taxon>
        <taxon>Bacillati</taxon>
        <taxon>Actinomycetota</taxon>
        <taxon>Actinomycetes</taxon>
        <taxon>Micromonosporales</taxon>
        <taxon>Micromonosporaceae</taxon>
        <taxon>Rhizocola</taxon>
    </lineage>
</organism>
<comment type="caution">
    <text evidence="2">The sequence shown here is derived from an EMBL/GenBank/DDBJ whole genome shotgun (WGS) entry which is preliminary data.</text>
</comment>
<evidence type="ECO:0000313" key="2">
    <source>
        <dbReference type="EMBL" id="GIH04255.1"/>
    </source>
</evidence>
<sequence length="193" mass="21195">MTRLPGQPLTGKLTAAQLTGLESALRQMWAVPARQLPPRRYSRAEAYALGEAWFAQAVRPPGIAGQAVDAVRAFLREPPLPESGEAICGHSDPNLANYLWDGERVRIVDFEDAGRSDVAYELATLIEHLSARDTDWTGFVARCDVDAQSLRHGRILVGMLWLNLLLPGNKAHQRNPPGTLEAQARRLLDLIAG</sequence>
<dbReference type="InterPro" id="IPR002575">
    <property type="entry name" value="Aminoglycoside_PTrfase"/>
</dbReference>
<dbReference type="SUPFAM" id="SSF56112">
    <property type="entry name" value="Protein kinase-like (PK-like)"/>
    <property type="match status" value="1"/>
</dbReference>
<accession>A0A8J3VF65</accession>
<dbReference type="InterPro" id="IPR011009">
    <property type="entry name" value="Kinase-like_dom_sf"/>
</dbReference>
<keyword evidence="3" id="KW-1185">Reference proteome</keyword>
<dbReference type="EMBL" id="BONY01000011">
    <property type="protein sequence ID" value="GIH04255.1"/>
    <property type="molecule type" value="Genomic_DNA"/>
</dbReference>
<gene>
    <name evidence="2" type="ORF">Rhe02_23220</name>
</gene>
<feature type="domain" description="Aminoglycoside phosphotransferase" evidence="1">
    <location>
        <begin position="1"/>
        <end position="131"/>
    </location>
</feature>
<reference evidence="2" key="1">
    <citation type="submission" date="2021-01" db="EMBL/GenBank/DDBJ databases">
        <title>Whole genome shotgun sequence of Rhizocola hellebori NBRC 109834.</title>
        <authorList>
            <person name="Komaki H."/>
            <person name="Tamura T."/>
        </authorList>
    </citation>
    <scope>NUCLEOTIDE SEQUENCE</scope>
    <source>
        <strain evidence="2">NBRC 109834</strain>
    </source>
</reference>
<name>A0A8J3VF65_9ACTN</name>
<protein>
    <recommendedName>
        <fullName evidence="1">Aminoglycoside phosphotransferase domain-containing protein</fullName>
    </recommendedName>
</protein>
<dbReference type="Pfam" id="PF01636">
    <property type="entry name" value="APH"/>
    <property type="match status" value="1"/>
</dbReference>